<dbReference type="Proteomes" id="UP000762676">
    <property type="component" value="Unassembled WGS sequence"/>
</dbReference>
<gene>
    <name evidence="1" type="ORF">ElyMa_002510400</name>
</gene>
<organism evidence="1 2">
    <name type="scientific">Elysia marginata</name>
    <dbReference type="NCBI Taxonomy" id="1093978"/>
    <lineage>
        <taxon>Eukaryota</taxon>
        <taxon>Metazoa</taxon>
        <taxon>Spiralia</taxon>
        <taxon>Lophotrochozoa</taxon>
        <taxon>Mollusca</taxon>
        <taxon>Gastropoda</taxon>
        <taxon>Heterobranchia</taxon>
        <taxon>Euthyneura</taxon>
        <taxon>Panpulmonata</taxon>
        <taxon>Sacoglossa</taxon>
        <taxon>Placobranchoidea</taxon>
        <taxon>Plakobranchidae</taxon>
        <taxon>Elysia</taxon>
    </lineage>
</organism>
<dbReference type="EMBL" id="BMAT01005139">
    <property type="protein sequence ID" value="GFR88153.1"/>
    <property type="molecule type" value="Genomic_DNA"/>
</dbReference>
<protein>
    <submittedName>
        <fullName evidence="1">Protein B602L</fullName>
    </submittedName>
</protein>
<evidence type="ECO:0000313" key="2">
    <source>
        <dbReference type="Proteomes" id="UP000762676"/>
    </source>
</evidence>
<accession>A0AAV4GRL3</accession>
<evidence type="ECO:0000313" key="1">
    <source>
        <dbReference type="EMBL" id="GFR88153.1"/>
    </source>
</evidence>
<reference evidence="1 2" key="1">
    <citation type="journal article" date="2021" name="Elife">
        <title>Chloroplast acquisition without the gene transfer in kleptoplastic sea slugs, Plakobranchus ocellatus.</title>
        <authorList>
            <person name="Maeda T."/>
            <person name="Takahashi S."/>
            <person name="Yoshida T."/>
            <person name="Shimamura S."/>
            <person name="Takaki Y."/>
            <person name="Nagai Y."/>
            <person name="Toyoda A."/>
            <person name="Suzuki Y."/>
            <person name="Arimoto A."/>
            <person name="Ishii H."/>
            <person name="Satoh N."/>
            <person name="Nishiyama T."/>
            <person name="Hasebe M."/>
            <person name="Maruyama T."/>
            <person name="Minagawa J."/>
            <person name="Obokata J."/>
            <person name="Shigenobu S."/>
        </authorList>
    </citation>
    <scope>NUCLEOTIDE SEQUENCE [LARGE SCALE GENOMIC DNA]</scope>
</reference>
<dbReference type="AlphaFoldDB" id="A0AAV4GRL3"/>
<keyword evidence="2" id="KW-1185">Reference proteome</keyword>
<proteinExistence type="predicted"/>
<comment type="caution">
    <text evidence="1">The sequence shown here is derived from an EMBL/GenBank/DDBJ whole genome shotgun (WGS) entry which is preliminary data.</text>
</comment>
<name>A0AAV4GRL3_9GAST</name>
<sequence length="725" mass="80694">MSAPSGTEALSELSFEELLEDVINNPEKVFDKTITPEQVLALQKKMNPYAYVAGNTGSAEQKRSVAASYTNLRADYLQRFTMTSLVGFLFRMLEEWEVPVEVRRWKVGSGKKASPPPTPWTPNSMLMQANVFQELATSVASKADEATKAIEKAKAADEAFLAAAKTASSVELASQKSRVEALFKTADASLSKARGMQYMLMSELCKLGEESDSRIDAFARVVRQHPEMRETLDSHPRRRKAVAGGQAEMPASVAKKIISNFLCAWFEFNPDAHVRSAYDEFVVARDTAEDWVEGLGHVPADKADPARLPLSVVRASAPAFVSDEDREAFEALTVSREAYNASVYFLRNETAAKALLQALEKAERFRRYMFPIPKDSPARPAVDVIPPQDTFHRWRYYMEVNYEELRTATETLYHEKPDLDWALILYEYFEGSTSEVDSAFADFRDKHQDEVISDIKGIDFGGWTLLGDLKENRAKMSFYNKHTDVLKRIIDRHAEDKKLGQDLMRNRVRQLKAKNIREAGPDAPGLADYQTQNAVNGLGGIGAERVISREEMFRLERAQGNLRAAQELKVLDQCHKTIEELSETAKVRELLPEEDKRLKDAQKDLIFAQEMVEVPNDAIQVDVWTHDTASGAFAKTKFFTKAEAPKQRPPAAAGAAEEKEAAFSQIAEAATGGQTAGLALSVDAQTSSVANLAPFAQHELAREIAASKIAETLRHTPVGETDKGQ</sequence>